<dbReference type="PANTHER" id="PTHR13683">
    <property type="entry name" value="ASPARTYL PROTEASES"/>
    <property type="match status" value="1"/>
</dbReference>
<accession>A0A0K9PKX4</accession>
<proteinExistence type="inferred from homology"/>
<dbReference type="EMBL" id="LFYR01000804">
    <property type="protein sequence ID" value="KMZ68905.1"/>
    <property type="molecule type" value="Genomic_DNA"/>
</dbReference>
<dbReference type="STRING" id="29655.A0A0K9PKX4"/>
<dbReference type="Pfam" id="PF14541">
    <property type="entry name" value="TAXi_C"/>
    <property type="match status" value="1"/>
</dbReference>
<feature type="active site" evidence="2">
    <location>
        <position position="332"/>
    </location>
</feature>
<dbReference type="GO" id="GO:0006508">
    <property type="term" value="P:proteolysis"/>
    <property type="evidence" value="ECO:0007669"/>
    <property type="project" value="InterPro"/>
</dbReference>
<dbReference type="Gene3D" id="2.40.70.10">
    <property type="entry name" value="Acid Proteases"/>
    <property type="match status" value="2"/>
</dbReference>
<feature type="chain" id="PRO_5005528078" description="Peptidase A1 domain-containing protein" evidence="4">
    <location>
        <begin position="21"/>
        <end position="508"/>
    </location>
</feature>
<dbReference type="OrthoDB" id="2747330at2759"/>
<dbReference type="PANTHER" id="PTHR13683:SF768">
    <property type="entry name" value="EUKARYOTIC ASPARTYL PROTEASE FAMILY PROTEIN"/>
    <property type="match status" value="1"/>
</dbReference>
<evidence type="ECO:0000256" key="4">
    <source>
        <dbReference type="SAM" id="SignalP"/>
    </source>
</evidence>
<dbReference type="InterPro" id="IPR032799">
    <property type="entry name" value="TAXi_C"/>
</dbReference>
<keyword evidence="7" id="KW-1185">Reference proteome</keyword>
<evidence type="ECO:0000256" key="1">
    <source>
        <dbReference type="ARBA" id="ARBA00007447"/>
    </source>
</evidence>
<evidence type="ECO:0000259" key="5">
    <source>
        <dbReference type="PROSITE" id="PS51767"/>
    </source>
</evidence>
<protein>
    <recommendedName>
        <fullName evidence="5">Peptidase A1 domain-containing protein</fullName>
    </recommendedName>
</protein>
<name>A0A0K9PKX4_ZOSMR</name>
<keyword evidence="3" id="KW-1133">Transmembrane helix</keyword>
<dbReference type="Proteomes" id="UP000036987">
    <property type="component" value="Unassembled WGS sequence"/>
</dbReference>
<dbReference type="InterPro" id="IPR001461">
    <property type="entry name" value="Aspartic_peptidase_A1"/>
</dbReference>
<evidence type="ECO:0000313" key="6">
    <source>
        <dbReference type="EMBL" id="KMZ68905.1"/>
    </source>
</evidence>
<feature type="active site" evidence="2">
    <location>
        <position position="122"/>
    </location>
</feature>
<sequence length="508" mass="56669">MATAITILFSLLIITDVVNSNMIFELKHKYDALPPRESMIARWQNDQRRHGRSLSSVDVEVGAMGYMDTGSAYKLKFWVYIYWDEVIGTYKLIRFFSFPPCRLFFTNIMVGEPPKNYPLLIDTASDLTWLYCGGCKRCPSASSFGFKIIHYMLEASKNGKKVKCSDPLCPLANNGTKTDLCTDDGICKYRVLYDASSVTSGYLVSDTITLNKVSGDSQTSQIPFEFKFGCGVDQFGGLESEPYAFNGHLGFAKTNISLLHQLSDAKLVKNTFCHCLRSDFKGGTFALGEVVTGKPLQTIPFVLEQLGFAVVTKLLQFGKLSLDITKSVTLIDISTSFNAFPNDTYNAIMDNIKSSHKNINFSPPDPFVCFVFDGSIEDDFPKFTYHLEGGVELDLLPQQYLYENKPSEWCITIDNSKSLPVNKDCIIIGANVMVDKLVVYDIEKEVIGIVNYNCSSTIKMKDTKTGKAFNVQSHEITLDSKSKGVKIGGGIILVCLLSMILNYFAFCY</sequence>
<feature type="signal peptide" evidence="4">
    <location>
        <begin position="1"/>
        <end position="20"/>
    </location>
</feature>
<reference evidence="7" key="1">
    <citation type="journal article" date="2016" name="Nature">
        <title>The genome of the seagrass Zostera marina reveals angiosperm adaptation to the sea.</title>
        <authorList>
            <person name="Olsen J.L."/>
            <person name="Rouze P."/>
            <person name="Verhelst B."/>
            <person name="Lin Y.-C."/>
            <person name="Bayer T."/>
            <person name="Collen J."/>
            <person name="Dattolo E."/>
            <person name="De Paoli E."/>
            <person name="Dittami S."/>
            <person name="Maumus F."/>
            <person name="Michel G."/>
            <person name="Kersting A."/>
            <person name="Lauritano C."/>
            <person name="Lohaus R."/>
            <person name="Toepel M."/>
            <person name="Tonon T."/>
            <person name="Vanneste K."/>
            <person name="Amirebrahimi M."/>
            <person name="Brakel J."/>
            <person name="Bostroem C."/>
            <person name="Chovatia M."/>
            <person name="Grimwood J."/>
            <person name="Jenkins J.W."/>
            <person name="Jueterbock A."/>
            <person name="Mraz A."/>
            <person name="Stam W.T."/>
            <person name="Tice H."/>
            <person name="Bornberg-Bauer E."/>
            <person name="Green P.J."/>
            <person name="Pearson G.A."/>
            <person name="Procaccini G."/>
            <person name="Duarte C.M."/>
            <person name="Schmutz J."/>
            <person name="Reusch T.B.H."/>
            <person name="Van de Peer Y."/>
        </authorList>
    </citation>
    <scope>NUCLEOTIDE SEQUENCE [LARGE SCALE GENOMIC DNA]</scope>
    <source>
        <strain evidence="7">cv. Finnish</strain>
    </source>
</reference>
<keyword evidence="3" id="KW-0812">Transmembrane</keyword>
<organism evidence="6 7">
    <name type="scientific">Zostera marina</name>
    <name type="common">Eelgrass</name>
    <dbReference type="NCBI Taxonomy" id="29655"/>
    <lineage>
        <taxon>Eukaryota</taxon>
        <taxon>Viridiplantae</taxon>
        <taxon>Streptophyta</taxon>
        <taxon>Embryophyta</taxon>
        <taxon>Tracheophyta</taxon>
        <taxon>Spermatophyta</taxon>
        <taxon>Magnoliopsida</taxon>
        <taxon>Liliopsida</taxon>
        <taxon>Zosteraceae</taxon>
        <taxon>Zostera</taxon>
    </lineage>
</organism>
<feature type="domain" description="Peptidase A1" evidence="5">
    <location>
        <begin position="104"/>
        <end position="450"/>
    </location>
</feature>
<gene>
    <name evidence="6" type="ORF">ZOSMA_226G00060</name>
</gene>
<dbReference type="InterPro" id="IPR033121">
    <property type="entry name" value="PEPTIDASE_A1"/>
</dbReference>
<evidence type="ECO:0000256" key="3">
    <source>
        <dbReference type="SAM" id="Phobius"/>
    </source>
</evidence>
<feature type="transmembrane region" description="Helical" evidence="3">
    <location>
        <begin position="487"/>
        <end position="506"/>
    </location>
</feature>
<keyword evidence="4" id="KW-0732">Signal</keyword>
<dbReference type="InterPro" id="IPR021109">
    <property type="entry name" value="Peptidase_aspartic_dom_sf"/>
</dbReference>
<dbReference type="InterPro" id="IPR032861">
    <property type="entry name" value="TAXi_N"/>
</dbReference>
<comment type="similarity">
    <text evidence="1">Belongs to the peptidase A1 family.</text>
</comment>
<dbReference type="SUPFAM" id="SSF50630">
    <property type="entry name" value="Acid proteases"/>
    <property type="match status" value="1"/>
</dbReference>
<comment type="caution">
    <text evidence="6">The sequence shown here is derived from an EMBL/GenBank/DDBJ whole genome shotgun (WGS) entry which is preliminary data.</text>
</comment>
<dbReference type="GO" id="GO:0004190">
    <property type="term" value="F:aspartic-type endopeptidase activity"/>
    <property type="evidence" value="ECO:0007669"/>
    <property type="project" value="InterPro"/>
</dbReference>
<dbReference type="AlphaFoldDB" id="A0A0K9PKX4"/>
<keyword evidence="3" id="KW-0472">Membrane</keyword>
<evidence type="ECO:0000313" key="7">
    <source>
        <dbReference type="Proteomes" id="UP000036987"/>
    </source>
</evidence>
<dbReference type="PROSITE" id="PS51767">
    <property type="entry name" value="PEPTIDASE_A1"/>
    <property type="match status" value="1"/>
</dbReference>
<evidence type="ECO:0000256" key="2">
    <source>
        <dbReference type="PIRSR" id="PIRSR601461-1"/>
    </source>
</evidence>
<dbReference type="Pfam" id="PF14543">
    <property type="entry name" value="TAXi_N"/>
    <property type="match status" value="1"/>
</dbReference>